<organism evidence="1">
    <name type="scientific">Arundo donax</name>
    <name type="common">Giant reed</name>
    <name type="synonym">Donax arundinaceus</name>
    <dbReference type="NCBI Taxonomy" id="35708"/>
    <lineage>
        <taxon>Eukaryota</taxon>
        <taxon>Viridiplantae</taxon>
        <taxon>Streptophyta</taxon>
        <taxon>Embryophyta</taxon>
        <taxon>Tracheophyta</taxon>
        <taxon>Spermatophyta</taxon>
        <taxon>Magnoliopsida</taxon>
        <taxon>Liliopsida</taxon>
        <taxon>Poales</taxon>
        <taxon>Poaceae</taxon>
        <taxon>PACMAD clade</taxon>
        <taxon>Arundinoideae</taxon>
        <taxon>Arundineae</taxon>
        <taxon>Arundo</taxon>
    </lineage>
</organism>
<reference evidence="1" key="2">
    <citation type="journal article" date="2015" name="Data Brief">
        <title>Shoot transcriptome of the giant reed, Arundo donax.</title>
        <authorList>
            <person name="Barrero R.A."/>
            <person name="Guerrero F.D."/>
            <person name="Moolhuijzen P."/>
            <person name="Goolsby J.A."/>
            <person name="Tidwell J."/>
            <person name="Bellgard S.E."/>
            <person name="Bellgard M.I."/>
        </authorList>
    </citation>
    <scope>NUCLEOTIDE SEQUENCE</scope>
    <source>
        <tissue evidence="1">Shoot tissue taken approximately 20 cm above the soil surface</tissue>
    </source>
</reference>
<reference evidence="1" key="1">
    <citation type="submission" date="2014-09" db="EMBL/GenBank/DDBJ databases">
        <authorList>
            <person name="Magalhaes I.L.F."/>
            <person name="Oliveira U."/>
            <person name="Santos F.R."/>
            <person name="Vidigal T.H.D.A."/>
            <person name="Brescovit A.D."/>
            <person name="Santos A.J."/>
        </authorList>
    </citation>
    <scope>NUCLEOTIDE SEQUENCE</scope>
    <source>
        <tissue evidence="1">Shoot tissue taken approximately 20 cm above the soil surface</tissue>
    </source>
</reference>
<accession>A0A0A9CZT3</accession>
<protein>
    <submittedName>
        <fullName evidence="1">Uncharacterized protein</fullName>
    </submittedName>
</protein>
<proteinExistence type="predicted"/>
<sequence length="25" mass="2625">MRSSGRGSPGRATMSSVLSLPYLLT</sequence>
<dbReference type="EMBL" id="GBRH01218995">
    <property type="protein sequence ID" value="JAD78900.1"/>
    <property type="molecule type" value="Transcribed_RNA"/>
</dbReference>
<name>A0A0A9CZT3_ARUDO</name>
<dbReference type="AlphaFoldDB" id="A0A0A9CZT3"/>
<evidence type="ECO:0000313" key="1">
    <source>
        <dbReference type="EMBL" id="JAD78900.1"/>
    </source>
</evidence>